<accession>A0A0C3F335</accession>
<name>A0A0C3F335_PILCF</name>
<keyword evidence="2" id="KW-1185">Reference proteome</keyword>
<proteinExistence type="predicted"/>
<gene>
    <name evidence="1" type="ORF">PILCRDRAFT_828351</name>
</gene>
<protein>
    <submittedName>
        <fullName evidence="1">Uncharacterized protein</fullName>
    </submittedName>
</protein>
<dbReference type="InParanoid" id="A0A0C3F335"/>
<reference evidence="2" key="2">
    <citation type="submission" date="2015-01" db="EMBL/GenBank/DDBJ databases">
        <title>Evolutionary Origins and Diversification of the Mycorrhizal Mutualists.</title>
        <authorList>
            <consortium name="DOE Joint Genome Institute"/>
            <consortium name="Mycorrhizal Genomics Consortium"/>
            <person name="Kohler A."/>
            <person name="Kuo A."/>
            <person name="Nagy L.G."/>
            <person name="Floudas D."/>
            <person name="Copeland A."/>
            <person name="Barry K.W."/>
            <person name="Cichocki N."/>
            <person name="Veneault-Fourrey C."/>
            <person name="LaButti K."/>
            <person name="Lindquist E.A."/>
            <person name="Lipzen A."/>
            <person name="Lundell T."/>
            <person name="Morin E."/>
            <person name="Murat C."/>
            <person name="Riley R."/>
            <person name="Ohm R."/>
            <person name="Sun H."/>
            <person name="Tunlid A."/>
            <person name="Henrissat B."/>
            <person name="Grigoriev I.V."/>
            <person name="Hibbett D.S."/>
            <person name="Martin F."/>
        </authorList>
    </citation>
    <scope>NUCLEOTIDE SEQUENCE [LARGE SCALE GENOMIC DNA]</scope>
    <source>
        <strain evidence="2">F 1598</strain>
    </source>
</reference>
<dbReference type="Proteomes" id="UP000054166">
    <property type="component" value="Unassembled WGS sequence"/>
</dbReference>
<organism evidence="1 2">
    <name type="scientific">Piloderma croceum (strain F 1598)</name>
    <dbReference type="NCBI Taxonomy" id="765440"/>
    <lineage>
        <taxon>Eukaryota</taxon>
        <taxon>Fungi</taxon>
        <taxon>Dikarya</taxon>
        <taxon>Basidiomycota</taxon>
        <taxon>Agaricomycotina</taxon>
        <taxon>Agaricomycetes</taxon>
        <taxon>Agaricomycetidae</taxon>
        <taxon>Atheliales</taxon>
        <taxon>Atheliaceae</taxon>
        <taxon>Piloderma</taxon>
    </lineage>
</organism>
<dbReference type="HOGENOM" id="CLU_744176_0_0_1"/>
<sequence length="374" mass="42005">MKRPALPHLQHHNGEAPSPRVYLYSLTRRSTPYRDMSSCVDFPPSPQLRYNLGVAPSLYSESTRSLVSSRSSSPTVFTDTCVRDAMGGGKSIPFTVDDEIPTAVDSDGLVDHVCRGAAHVVEVDELTEDAIKSLKMIVHWHNGESVPSTFRKKARAIGTDYVNAIESSAKVARYGIAFAGEVIKLCELPTKELNIDVNSSIHGLQETVKLAHEDAVSSYEQFRKIRQEIIQIINEISVQQSEIKDRLDNRKRHSKGQDPTVALKLLHKASVDMLNLMGGVAKFANWWHKSGTIIATSERNLRFIVDLNRSQFNKIRKEWEGVRNRYEGYDRMIDALVDFCSVHKIRLSISKFSQLMAMLKGKPTKLTRLSVVLA</sequence>
<dbReference type="AlphaFoldDB" id="A0A0C3F335"/>
<evidence type="ECO:0000313" key="1">
    <source>
        <dbReference type="EMBL" id="KIM74361.1"/>
    </source>
</evidence>
<dbReference type="OrthoDB" id="3048355at2759"/>
<dbReference type="EMBL" id="KN833062">
    <property type="protein sequence ID" value="KIM74361.1"/>
    <property type="molecule type" value="Genomic_DNA"/>
</dbReference>
<reference evidence="1 2" key="1">
    <citation type="submission" date="2014-04" db="EMBL/GenBank/DDBJ databases">
        <authorList>
            <consortium name="DOE Joint Genome Institute"/>
            <person name="Kuo A."/>
            <person name="Tarkka M."/>
            <person name="Buscot F."/>
            <person name="Kohler A."/>
            <person name="Nagy L.G."/>
            <person name="Floudas D."/>
            <person name="Copeland A."/>
            <person name="Barry K.W."/>
            <person name="Cichocki N."/>
            <person name="Veneault-Fourrey C."/>
            <person name="LaButti K."/>
            <person name="Lindquist E.A."/>
            <person name="Lipzen A."/>
            <person name="Lundell T."/>
            <person name="Morin E."/>
            <person name="Murat C."/>
            <person name="Sun H."/>
            <person name="Tunlid A."/>
            <person name="Henrissat B."/>
            <person name="Grigoriev I.V."/>
            <person name="Hibbett D.S."/>
            <person name="Martin F."/>
            <person name="Nordberg H.P."/>
            <person name="Cantor M.N."/>
            <person name="Hua S.X."/>
        </authorList>
    </citation>
    <scope>NUCLEOTIDE SEQUENCE [LARGE SCALE GENOMIC DNA]</scope>
    <source>
        <strain evidence="1 2">F 1598</strain>
    </source>
</reference>
<evidence type="ECO:0000313" key="2">
    <source>
        <dbReference type="Proteomes" id="UP000054166"/>
    </source>
</evidence>